<keyword evidence="3" id="KW-1185">Reference proteome</keyword>
<organism evidence="2 3">
    <name type="scientific">Sediminicola arcticus</name>
    <dbReference type="NCBI Taxonomy" id="1574308"/>
    <lineage>
        <taxon>Bacteria</taxon>
        <taxon>Pseudomonadati</taxon>
        <taxon>Bacteroidota</taxon>
        <taxon>Flavobacteriia</taxon>
        <taxon>Flavobacteriales</taxon>
        <taxon>Flavobacteriaceae</taxon>
        <taxon>Sediminicola</taxon>
    </lineage>
</organism>
<gene>
    <name evidence="2" type="ORF">ABXZ36_05955</name>
</gene>
<reference evidence="2 3" key="1">
    <citation type="submission" date="2024-07" db="EMBL/GenBank/DDBJ databases">
        <title>The genome sequence of type strain Sediminicola arcticus GDMCC 1.2805.</title>
        <authorList>
            <person name="Liu Y."/>
        </authorList>
    </citation>
    <scope>NUCLEOTIDE SEQUENCE [LARGE SCALE GENOMIC DNA]</scope>
    <source>
        <strain evidence="2 3">GDMCC 1.2805</strain>
    </source>
</reference>
<name>A0ABV2SST0_9FLAO</name>
<comment type="caution">
    <text evidence="2">The sequence shown here is derived from an EMBL/GenBank/DDBJ whole genome shotgun (WGS) entry which is preliminary data.</text>
</comment>
<dbReference type="RefSeq" id="WP_354614574.1">
    <property type="nucleotide sequence ID" value="NZ_JBEXAE010000002.1"/>
</dbReference>
<proteinExistence type="predicted"/>
<accession>A0ABV2SST0</accession>
<dbReference type="Proteomes" id="UP001549799">
    <property type="component" value="Unassembled WGS sequence"/>
</dbReference>
<protein>
    <recommendedName>
        <fullName evidence="4">DUF4142 domain-containing protein</fullName>
    </recommendedName>
</protein>
<feature type="chain" id="PRO_5046357407" description="DUF4142 domain-containing protein" evidence="1">
    <location>
        <begin position="22"/>
        <end position="82"/>
    </location>
</feature>
<evidence type="ECO:0000313" key="3">
    <source>
        <dbReference type="Proteomes" id="UP001549799"/>
    </source>
</evidence>
<keyword evidence="1" id="KW-0732">Signal</keyword>
<evidence type="ECO:0008006" key="4">
    <source>
        <dbReference type="Google" id="ProtNLM"/>
    </source>
</evidence>
<sequence length="82" mass="9037">MKAILTLIFVLFIGVAAQAQAANDTIKVETVALSIESTTNNEMFNDVSINTQNDVARLYKNKNARVLKALTFTTKKDYAKLA</sequence>
<feature type="signal peptide" evidence="1">
    <location>
        <begin position="1"/>
        <end position="21"/>
    </location>
</feature>
<evidence type="ECO:0000313" key="2">
    <source>
        <dbReference type="EMBL" id="MET6990187.1"/>
    </source>
</evidence>
<evidence type="ECO:0000256" key="1">
    <source>
        <dbReference type="SAM" id="SignalP"/>
    </source>
</evidence>
<dbReference type="EMBL" id="JBEXAE010000002">
    <property type="protein sequence ID" value="MET6990187.1"/>
    <property type="molecule type" value="Genomic_DNA"/>
</dbReference>